<evidence type="ECO:0000313" key="2">
    <source>
        <dbReference type="EMBL" id="CAI6358049.1"/>
    </source>
</evidence>
<feature type="coiled-coil region" evidence="1">
    <location>
        <begin position="41"/>
        <end position="68"/>
    </location>
</feature>
<proteinExistence type="predicted"/>
<evidence type="ECO:0000256" key="1">
    <source>
        <dbReference type="SAM" id="Coils"/>
    </source>
</evidence>
<gene>
    <name evidence="2" type="ORF">MEUPH1_LOCUS13609</name>
</gene>
<keyword evidence="1" id="KW-0175">Coiled coil</keyword>
<sequence length="139" mass="15804">MVYVHFSRPSNNAKLIEVQSKLGLKKGNVLRICDTRWVCCYKNCESMIKNYSSILEFLKNEVEAQVDKDAIEAIGILGKAKSIINGSIQSIEKLRSDIEFSTFWQKITSLAEENDITLEVPHKGSLKKVYLWLAPLIIL</sequence>
<keyword evidence="3" id="KW-1185">Reference proteome</keyword>
<dbReference type="EMBL" id="CARXXK010000002">
    <property type="protein sequence ID" value="CAI6358049.1"/>
    <property type="molecule type" value="Genomic_DNA"/>
</dbReference>
<organism evidence="2 3">
    <name type="scientific">Macrosiphum euphorbiae</name>
    <name type="common">potato aphid</name>
    <dbReference type="NCBI Taxonomy" id="13131"/>
    <lineage>
        <taxon>Eukaryota</taxon>
        <taxon>Metazoa</taxon>
        <taxon>Ecdysozoa</taxon>
        <taxon>Arthropoda</taxon>
        <taxon>Hexapoda</taxon>
        <taxon>Insecta</taxon>
        <taxon>Pterygota</taxon>
        <taxon>Neoptera</taxon>
        <taxon>Paraneoptera</taxon>
        <taxon>Hemiptera</taxon>
        <taxon>Sternorrhyncha</taxon>
        <taxon>Aphidomorpha</taxon>
        <taxon>Aphidoidea</taxon>
        <taxon>Aphididae</taxon>
        <taxon>Macrosiphini</taxon>
        <taxon>Macrosiphum</taxon>
    </lineage>
</organism>
<evidence type="ECO:0000313" key="3">
    <source>
        <dbReference type="Proteomes" id="UP001160148"/>
    </source>
</evidence>
<dbReference type="Proteomes" id="UP001160148">
    <property type="component" value="Unassembled WGS sequence"/>
</dbReference>
<name>A0AAV0WPV1_9HEMI</name>
<comment type="caution">
    <text evidence="2">The sequence shown here is derived from an EMBL/GenBank/DDBJ whole genome shotgun (WGS) entry which is preliminary data.</text>
</comment>
<protein>
    <submittedName>
        <fullName evidence="2">Uncharacterized protein</fullName>
    </submittedName>
</protein>
<accession>A0AAV0WPV1</accession>
<reference evidence="2 3" key="1">
    <citation type="submission" date="2023-01" db="EMBL/GenBank/DDBJ databases">
        <authorList>
            <person name="Whitehead M."/>
        </authorList>
    </citation>
    <scope>NUCLEOTIDE SEQUENCE [LARGE SCALE GENOMIC DNA]</scope>
</reference>
<dbReference type="AlphaFoldDB" id="A0AAV0WPV1"/>